<gene>
    <name evidence="2" type="ordered locus">PA0748</name>
</gene>
<dbReference type="Proteomes" id="UP000008323">
    <property type="component" value="Chromosome"/>
</dbReference>
<proteinExistence type="predicted"/>
<organism evidence="2 3">
    <name type="scientific">Phytoplasma australiense</name>
    <dbReference type="NCBI Taxonomy" id="59748"/>
    <lineage>
        <taxon>Bacteria</taxon>
        <taxon>Bacillati</taxon>
        <taxon>Mycoplasmatota</taxon>
        <taxon>Mollicutes</taxon>
        <taxon>Acholeplasmatales</taxon>
        <taxon>Acholeplasmataceae</taxon>
        <taxon>Candidatus Phytoplasma</taxon>
        <taxon>16SrXII (Stolbur group)</taxon>
    </lineage>
</organism>
<feature type="signal peptide" evidence="1">
    <location>
        <begin position="1"/>
        <end position="24"/>
    </location>
</feature>
<accession>B1VAV9</accession>
<keyword evidence="1" id="KW-0732">Signal</keyword>
<evidence type="ECO:0000313" key="3">
    <source>
        <dbReference type="Proteomes" id="UP000008323"/>
    </source>
</evidence>
<evidence type="ECO:0000313" key="2">
    <source>
        <dbReference type="EMBL" id="CAM12082.1"/>
    </source>
</evidence>
<feature type="chain" id="PRO_5002771007" evidence="1">
    <location>
        <begin position="25"/>
        <end position="68"/>
    </location>
</feature>
<dbReference type="EMBL" id="AM422018">
    <property type="protein sequence ID" value="CAM12082.1"/>
    <property type="molecule type" value="Genomic_DNA"/>
</dbReference>
<reference evidence="2 3" key="1">
    <citation type="journal article" date="2008" name="J. Bacteriol.">
        <title>Comparative genome analysis of 'Candidatus Phytoplasma australiense' (subgroup tuf-Australia I; rp-A) and 'Ca. Phytoplasma asteris' strains OY-M and AY-WB.</title>
        <authorList>
            <person name="Tran-Nguyen L.T."/>
            <person name="Kube M."/>
            <person name="Schneider B."/>
            <person name="Reinhardt R."/>
            <person name="Gibb K.S."/>
        </authorList>
    </citation>
    <scope>NUCLEOTIDE SEQUENCE [LARGE SCALE GENOMIC DNA]</scope>
</reference>
<dbReference type="AlphaFoldDB" id="B1VAV9"/>
<dbReference type="KEGG" id="pal:PA0748"/>
<sequence>MHYRPNHVLTTSHLLATAAAPAIAPPATPPAIVPKGPAALPQAAPVITPALVKKPMLIAVPTFFTASS</sequence>
<evidence type="ECO:0000256" key="1">
    <source>
        <dbReference type="SAM" id="SignalP"/>
    </source>
</evidence>
<protein>
    <submittedName>
        <fullName evidence="2">Uncharacterized protein</fullName>
    </submittedName>
</protein>
<name>B1VAV9_PHYAS</name>